<dbReference type="PANTHER" id="PTHR36040">
    <property type="entry name" value="OS04G0188500 PROTEIN"/>
    <property type="match status" value="1"/>
</dbReference>
<keyword evidence="4" id="KW-1185">Reference proteome</keyword>
<evidence type="ECO:0000313" key="3">
    <source>
        <dbReference type="EMBL" id="KAK3205966.1"/>
    </source>
</evidence>
<proteinExistence type="predicted"/>
<evidence type="ECO:0000256" key="2">
    <source>
        <dbReference type="SAM" id="SignalP"/>
    </source>
</evidence>
<dbReference type="PANTHER" id="PTHR36040:SF5">
    <property type="entry name" value="TRANSMEMBRANE PROTEIN"/>
    <property type="match status" value="1"/>
</dbReference>
<protein>
    <submittedName>
        <fullName evidence="3">Uncharacterized protein</fullName>
    </submittedName>
</protein>
<dbReference type="PROSITE" id="PS51257">
    <property type="entry name" value="PROKAR_LIPOPROTEIN"/>
    <property type="match status" value="1"/>
</dbReference>
<dbReference type="Proteomes" id="UP001281410">
    <property type="component" value="Unassembled WGS sequence"/>
</dbReference>
<organism evidence="3 4">
    <name type="scientific">Dipteronia sinensis</name>
    <dbReference type="NCBI Taxonomy" id="43782"/>
    <lineage>
        <taxon>Eukaryota</taxon>
        <taxon>Viridiplantae</taxon>
        <taxon>Streptophyta</taxon>
        <taxon>Embryophyta</taxon>
        <taxon>Tracheophyta</taxon>
        <taxon>Spermatophyta</taxon>
        <taxon>Magnoliopsida</taxon>
        <taxon>eudicotyledons</taxon>
        <taxon>Gunneridae</taxon>
        <taxon>Pentapetalae</taxon>
        <taxon>rosids</taxon>
        <taxon>malvids</taxon>
        <taxon>Sapindales</taxon>
        <taxon>Sapindaceae</taxon>
        <taxon>Hippocastanoideae</taxon>
        <taxon>Acereae</taxon>
        <taxon>Dipteronia</taxon>
    </lineage>
</organism>
<feature type="signal peptide" evidence="2">
    <location>
        <begin position="1"/>
        <end position="24"/>
    </location>
</feature>
<feature type="region of interest" description="Disordered" evidence="1">
    <location>
        <begin position="45"/>
        <end position="111"/>
    </location>
</feature>
<name>A0AAE0A9T3_9ROSI</name>
<accession>A0AAE0A9T3</accession>
<reference evidence="3" key="1">
    <citation type="journal article" date="2023" name="Plant J.">
        <title>Genome sequences and population genomics provide insights into the demographic history, inbreeding, and mutation load of two 'living fossil' tree species of Dipteronia.</title>
        <authorList>
            <person name="Feng Y."/>
            <person name="Comes H.P."/>
            <person name="Chen J."/>
            <person name="Zhu S."/>
            <person name="Lu R."/>
            <person name="Zhang X."/>
            <person name="Li P."/>
            <person name="Qiu J."/>
            <person name="Olsen K.M."/>
            <person name="Qiu Y."/>
        </authorList>
    </citation>
    <scope>NUCLEOTIDE SEQUENCE</scope>
    <source>
        <strain evidence="3">NBL</strain>
    </source>
</reference>
<feature type="compositionally biased region" description="Basic and acidic residues" evidence="1">
    <location>
        <begin position="58"/>
        <end position="69"/>
    </location>
</feature>
<feature type="chain" id="PRO_5042222062" evidence="2">
    <location>
        <begin position="25"/>
        <end position="111"/>
    </location>
</feature>
<evidence type="ECO:0000313" key="4">
    <source>
        <dbReference type="Proteomes" id="UP001281410"/>
    </source>
</evidence>
<gene>
    <name evidence="3" type="ORF">Dsin_020012</name>
</gene>
<sequence>MGGARMRLLVLALVLMVTVSSCLAAKAASKVDKWSHGRRLLFDEDVKPSKKGPIHTVGHVDDKGRDRGLVDNNEGYAKDGYPSSSNVNNHHYIPRSDFSQYGGSDPGGGSG</sequence>
<dbReference type="AlphaFoldDB" id="A0AAE0A9T3"/>
<keyword evidence="2" id="KW-0732">Signal</keyword>
<evidence type="ECO:0000256" key="1">
    <source>
        <dbReference type="SAM" id="MobiDB-lite"/>
    </source>
</evidence>
<dbReference type="EMBL" id="JANJYJ010000006">
    <property type="protein sequence ID" value="KAK3205966.1"/>
    <property type="molecule type" value="Genomic_DNA"/>
</dbReference>
<comment type="caution">
    <text evidence="3">The sequence shown here is derived from an EMBL/GenBank/DDBJ whole genome shotgun (WGS) entry which is preliminary data.</text>
</comment>